<evidence type="ECO:0000256" key="2">
    <source>
        <dbReference type="PROSITE-ProRule" id="PRU01091"/>
    </source>
</evidence>
<feature type="region of interest" description="Disordered" evidence="3">
    <location>
        <begin position="112"/>
        <end position="133"/>
    </location>
</feature>
<accession>A0ABY5DM35</accession>
<evidence type="ECO:0000256" key="3">
    <source>
        <dbReference type="SAM" id="MobiDB-lite"/>
    </source>
</evidence>
<feature type="DNA-binding region" description="OmpR/PhoB-type" evidence="2">
    <location>
        <begin position="7"/>
        <end position="106"/>
    </location>
</feature>
<dbReference type="Proteomes" id="UP001056035">
    <property type="component" value="Chromosome"/>
</dbReference>
<dbReference type="Pfam" id="PF00486">
    <property type="entry name" value="Trans_reg_C"/>
    <property type="match status" value="1"/>
</dbReference>
<reference evidence="5 6" key="1">
    <citation type="submission" date="2022-06" db="EMBL/GenBank/DDBJ databases">
        <title>Paraconexibacter antarcticus.</title>
        <authorList>
            <person name="Kim C.S."/>
        </authorList>
    </citation>
    <scope>NUCLEOTIDE SEQUENCE [LARGE SCALE GENOMIC DNA]</scope>
    <source>
        <strain evidence="5 6">02-257</strain>
    </source>
</reference>
<evidence type="ECO:0000256" key="1">
    <source>
        <dbReference type="ARBA" id="ARBA00023125"/>
    </source>
</evidence>
<sequence>MEAAKREDVLTAGALEIRPEDGLVLAAGRALTLSVREFQLLCALVRRQGGIVARNDLYRTVWGGELRDGDRSIDVYVHKLRVKLDSALPGWHHIHTHVGFGYRFQPESVSEVSHPFHNAGTSTQHHPGGSTAP</sequence>
<name>A0ABY5DM35_9ACTN</name>
<dbReference type="EMBL" id="CP098502">
    <property type="protein sequence ID" value="UTI63008.1"/>
    <property type="molecule type" value="Genomic_DNA"/>
</dbReference>
<dbReference type="InterPro" id="IPR036388">
    <property type="entry name" value="WH-like_DNA-bd_sf"/>
</dbReference>
<dbReference type="Gene3D" id="1.10.10.10">
    <property type="entry name" value="Winged helix-like DNA-binding domain superfamily/Winged helix DNA-binding domain"/>
    <property type="match status" value="1"/>
</dbReference>
<keyword evidence="1 2" id="KW-0238">DNA-binding</keyword>
<dbReference type="InterPro" id="IPR016032">
    <property type="entry name" value="Sig_transdc_resp-reg_C-effctor"/>
</dbReference>
<dbReference type="RefSeq" id="WP_254569743.1">
    <property type="nucleotide sequence ID" value="NZ_CP098502.1"/>
</dbReference>
<proteinExistence type="predicted"/>
<feature type="domain" description="OmpR/PhoB-type" evidence="4">
    <location>
        <begin position="7"/>
        <end position="106"/>
    </location>
</feature>
<dbReference type="CDD" id="cd00383">
    <property type="entry name" value="trans_reg_C"/>
    <property type="match status" value="1"/>
</dbReference>
<dbReference type="PROSITE" id="PS51755">
    <property type="entry name" value="OMPR_PHOB"/>
    <property type="match status" value="1"/>
</dbReference>
<organism evidence="5 6">
    <name type="scientific">Paraconexibacter antarcticus</name>
    <dbReference type="NCBI Taxonomy" id="2949664"/>
    <lineage>
        <taxon>Bacteria</taxon>
        <taxon>Bacillati</taxon>
        <taxon>Actinomycetota</taxon>
        <taxon>Thermoleophilia</taxon>
        <taxon>Solirubrobacterales</taxon>
        <taxon>Paraconexibacteraceae</taxon>
        <taxon>Paraconexibacter</taxon>
    </lineage>
</organism>
<evidence type="ECO:0000259" key="4">
    <source>
        <dbReference type="PROSITE" id="PS51755"/>
    </source>
</evidence>
<evidence type="ECO:0000313" key="6">
    <source>
        <dbReference type="Proteomes" id="UP001056035"/>
    </source>
</evidence>
<gene>
    <name evidence="5" type="ORF">NBH00_16780</name>
</gene>
<evidence type="ECO:0000313" key="5">
    <source>
        <dbReference type="EMBL" id="UTI63008.1"/>
    </source>
</evidence>
<keyword evidence="6" id="KW-1185">Reference proteome</keyword>
<dbReference type="InterPro" id="IPR001867">
    <property type="entry name" value="OmpR/PhoB-type_DNA-bd"/>
</dbReference>
<protein>
    <submittedName>
        <fullName evidence="5">Response regulator transcription factor</fullName>
    </submittedName>
</protein>
<dbReference type="SMART" id="SM00862">
    <property type="entry name" value="Trans_reg_C"/>
    <property type="match status" value="1"/>
</dbReference>
<dbReference type="SUPFAM" id="SSF46894">
    <property type="entry name" value="C-terminal effector domain of the bipartite response regulators"/>
    <property type="match status" value="1"/>
</dbReference>